<feature type="active site" evidence="1">
    <location>
        <position position="30"/>
    </location>
</feature>
<evidence type="ECO:0000256" key="1">
    <source>
        <dbReference type="HAMAP-Rule" id="MF_04160"/>
    </source>
</evidence>
<evidence type="ECO:0000259" key="2">
    <source>
        <dbReference type="Pfam" id="PF08722"/>
    </source>
</evidence>
<proteinExistence type="inferred from homology"/>
<sequence>MSKFMQNKFVPKNPQKLIGQQSIMYRSSWEHTVMNFLDTHPSVIQWASESIRVNYINPLTGKRSQYVPDFLIIYQDKNGNRKHEIVEVKPRSQTLVEHAKSRYDKAAQIINMAKWAAALAWCKQNGMTFRILTEDDIYIRKGNTGKRR</sequence>
<keyword evidence="1" id="KW-0378">Hydrolase</keyword>
<dbReference type="EC" id="3.1.-.-" evidence="1"/>
<dbReference type="GO" id="GO:0004519">
    <property type="term" value="F:endonuclease activity"/>
    <property type="evidence" value="ECO:0007669"/>
    <property type="project" value="UniProtKB-UniRule"/>
</dbReference>
<gene>
    <name evidence="3" type="ORF">UFOVP29_254</name>
</gene>
<keyword evidence="1" id="KW-0540">Nuclease</keyword>
<organism evidence="3">
    <name type="scientific">uncultured Caudovirales phage</name>
    <dbReference type="NCBI Taxonomy" id="2100421"/>
    <lineage>
        <taxon>Viruses</taxon>
        <taxon>Duplodnaviria</taxon>
        <taxon>Heunggongvirae</taxon>
        <taxon>Uroviricota</taxon>
        <taxon>Caudoviricetes</taxon>
        <taxon>Peduoviridae</taxon>
        <taxon>Maltschvirus</taxon>
        <taxon>Maltschvirus maltsch</taxon>
    </lineage>
</organism>
<name>A0A6J5KP15_9CAUD</name>
<dbReference type="InterPro" id="IPR046390">
    <property type="entry name" value="NUCL_HEAD_T4"/>
</dbReference>
<dbReference type="GO" id="GO:0004527">
    <property type="term" value="F:exonuclease activity"/>
    <property type="evidence" value="ECO:0007669"/>
    <property type="project" value="UniProtKB-UniRule"/>
</dbReference>
<keyword evidence="1" id="KW-0255">Endonuclease</keyword>
<keyword evidence="1" id="KW-0269">Exonuclease</keyword>
<feature type="domain" description="TnsA endonuclease N-terminal" evidence="2">
    <location>
        <begin position="40"/>
        <end position="134"/>
    </location>
</feature>
<accession>A0A6J5KP15</accession>
<reference evidence="3" key="1">
    <citation type="submission" date="2020-04" db="EMBL/GenBank/DDBJ databases">
        <authorList>
            <person name="Chiriac C."/>
            <person name="Salcher M."/>
            <person name="Ghai R."/>
            <person name="Kavagutti S V."/>
        </authorList>
    </citation>
    <scope>NUCLEOTIDE SEQUENCE</scope>
</reference>
<dbReference type="EMBL" id="LR796167">
    <property type="protein sequence ID" value="CAB4123095.1"/>
    <property type="molecule type" value="Genomic_DNA"/>
</dbReference>
<evidence type="ECO:0000313" key="3">
    <source>
        <dbReference type="EMBL" id="CAB4123095.1"/>
    </source>
</evidence>
<dbReference type="Gene3D" id="3.40.91.30">
    <property type="match status" value="1"/>
</dbReference>
<comment type="function">
    <text evidence="1">During phage morphogenesis, plays an essential role in the head-tail joining step. The associated nuclease activity is essential for morphogenesis, possibly by cleaving packaged DNA to enable the joining of heads to tails. Displays both exo- and endonuclease activity.</text>
</comment>
<comment type="similarity">
    <text evidence="1">Belongs to the Caudovirales head completion nuclease family.</text>
</comment>
<dbReference type="InterPro" id="IPR014833">
    <property type="entry name" value="TnsA_N"/>
</dbReference>
<protein>
    <recommendedName>
        <fullName evidence="1">Head completion nuclease</fullName>
        <ecNumber evidence="1">3.1.-.-</ecNumber>
    </recommendedName>
</protein>
<dbReference type="HAMAP" id="MF_04160">
    <property type="entry name" value="NUCL_HEAD_T4"/>
    <property type="match status" value="1"/>
</dbReference>
<feature type="active site" evidence="1">
    <location>
        <position position="89"/>
    </location>
</feature>
<feature type="active site" evidence="1">
    <location>
        <position position="69"/>
    </location>
</feature>
<dbReference type="Pfam" id="PF08722">
    <property type="entry name" value="Tn7_TnsA-like_N"/>
    <property type="match status" value="1"/>
</dbReference>